<evidence type="ECO:0000313" key="2">
    <source>
        <dbReference type="EMBL" id="MBB5343676.1"/>
    </source>
</evidence>
<feature type="domain" description="Thioredoxin" evidence="1">
    <location>
        <begin position="9"/>
        <end position="192"/>
    </location>
</feature>
<proteinExistence type="predicted"/>
<sequence length="212" mass="23311">MSRTQSTMVALGATAPAFELVDVVSGRAVGRDDVFAASWEDGRSDTENRMTGGGTSPSGRHGLLVMFLCVHCPFVKHVEEELARVGKDYEGKIAIAAISSNDVEAYPQDAPAEMKKQAERLGFRFPYLYDETQEVARAYDAACTPDFFLFDAEMALVYRGQMDDSRPRRGDSGNDIPVTGKDLRAAMDAVIAGKRPDTNQRFSIGCNIKWKE</sequence>
<evidence type="ECO:0000259" key="1">
    <source>
        <dbReference type="PROSITE" id="PS51352"/>
    </source>
</evidence>
<dbReference type="InterPro" id="IPR036249">
    <property type="entry name" value="Thioredoxin-like_sf"/>
</dbReference>
<dbReference type="Pfam" id="PF00578">
    <property type="entry name" value="AhpC-TSA"/>
    <property type="match status" value="1"/>
</dbReference>
<comment type="caution">
    <text evidence="2">The sequence shown here is derived from an EMBL/GenBank/DDBJ whole genome shotgun (WGS) entry which is preliminary data.</text>
</comment>
<dbReference type="PANTHER" id="PTHR43640:SF1">
    <property type="entry name" value="THIOREDOXIN-DEPENDENT PEROXIREDOXIN"/>
    <property type="match status" value="1"/>
</dbReference>
<dbReference type="InterPro" id="IPR047262">
    <property type="entry name" value="PRX-like1"/>
</dbReference>
<name>A0A7W8J702_9BACT</name>
<keyword evidence="2" id="KW-0413">Isomerase</keyword>
<dbReference type="GO" id="GO:0016853">
    <property type="term" value="F:isomerase activity"/>
    <property type="evidence" value="ECO:0007669"/>
    <property type="project" value="UniProtKB-KW"/>
</dbReference>
<dbReference type="PANTHER" id="PTHR43640">
    <property type="entry name" value="OS07G0260300 PROTEIN"/>
    <property type="match status" value="1"/>
</dbReference>
<accession>A0A7W8J702</accession>
<dbReference type="PROSITE" id="PS51352">
    <property type="entry name" value="THIOREDOXIN_2"/>
    <property type="match status" value="1"/>
</dbReference>
<dbReference type="Proteomes" id="UP000569092">
    <property type="component" value="Unassembled WGS sequence"/>
</dbReference>
<dbReference type="InterPro" id="IPR000866">
    <property type="entry name" value="AhpC/TSA"/>
</dbReference>
<dbReference type="AlphaFoldDB" id="A0A7W8J702"/>
<dbReference type="InterPro" id="IPR013766">
    <property type="entry name" value="Thioredoxin_domain"/>
</dbReference>
<dbReference type="EMBL" id="JACHDZ010000002">
    <property type="protein sequence ID" value="MBB5343676.1"/>
    <property type="molecule type" value="Genomic_DNA"/>
</dbReference>
<gene>
    <name evidence="2" type="ORF">HDF10_001651</name>
</gene>
<dbReference type="Gene3D" id="3.40.30.10">
    <property type="entry name" value="Glutaredoxin"/>
    <property type="match status" value="1"/>
</dbReference>
<evidence type="ECO:0000313" key="3">
    <source>
        <dbReference type="Proteomes" id="UP000569092"/>
    </source>
</evidence>
<protein>
    <submittedName>
        <fullName evidence="2">Thiol-disulfide isomerase/thioredoxin</fullName>
    </submittedName>
</protein>
<dbReference type="SUPFAM" id="SSF52833">
    <property type="entry name" value="Thioredoxin-like"/>
    <property type="match status" value="1"/>
</dbReference>
<dbReference type="GO" id="GO:0016209">
    <property type="term" value="F:antioxidant activity"/>
    <property type="evidence" value="ECO:0007669"/>
    <property type="project" value="InterPro"/>
</dbReference>
<organism evidence="2 3">
    <name type="scientific">Tunturiibacter lichenicola</name>
    <dbReference type="NCBI Taxonomy" id="2051959"/>
    <lineage>
        <taxon>Bacteria</taxon>
        <taxon>Pseudomonadati</taxon>
        <taxon>Acidobacteriota</taxon>
        <taxon>Terriglobia</taxon>
        <taxon>Terriglobales</taxon>
        <taxon>Acidobacteriaceae</taxon>
        <taxon>Tunturiibacter</taxon>
    </lineage>
</organism>
<reference evidence="2 3" key="1">
    <citation type="submission" date="2020-08" db="EMBL/GenBank/DDBJ databases">
        <title>Genomic Encyclopedia of Type Strains, Phase IV (KMG-V): Genome sequencing to study the core and pangenomes of soil and plant-associated prokaryotes.</title>
        <authorList>
            <person name="Whitman W."/>
        </authorList>
    </citation>
    <scope>NUCLEOTIDE SEQUENCE [LARGE SCALE GENOMIC DNA]</scope>
    <source>
        <strain evidence="2 3">M8US30</strain>
    </source>
</reference>
<dbReference type="CDD" id="cd02969">
    <property type="entry name" value="PRX_like1"/>
    <property type="match status" value="1"/>
</dbReference>
<dbReference type="GO" id="GO:0016491">
    <property type="term" value="F:oxidoreductase activity"/>
    <property type="evidence" value="ECO:0007669"/>
    <property type="project" value="InterPro"/>
</dbReference>